<evidence type="ECO:0000313" key="3">
    <source>
        <dbReference type="Proteomes" id="UP001630127"/>
    </source>
</evidence>
<comment type="caution">
    <text evidence="2">The sequence shown here is derived from an EMBL/GenBank/DDBJ whole genome shotgun (WGS) entry which is preliminary data.</text>
</comment>
<evidence type="ECO:0000313" key="2">
    <source>
        <dbReference type="EMBL" id="KAL3522542.1"/>
    </source>
</evidence>
<name>A0ABD2ZWK2_9GENT</name>
<dbReference type="Proteomes" id="UP001630127">
    <property type="component" value="Unassembled WGS sequence"/>
</dbReference>
<organism evidence="2 3">
    <name type="scientific">Cinchona calisaya</name>
    <dbReference type="NCBI Taxonomy" id="153742"/>
    <lineage>
        <taxon>Eukaryota</taxon>
        <taxon>Viridiplantae</taxon>
        <taxon>Streptophyta</taxon>
        <taxon>Embryophyta</taxon>
        <taxon>Tracheophyta</taxon>
        <taxon>Spermatophyta</taxon>
        <taxon>Magnoliopsida</taxon>
        <taxon>eudicotyledons</taxon>
        <taxon>Gunneridae</taxon>
        <taxon>Pentapetalae</taxon>
        <taxon>asterids</taxon>
        <taxon>lamiids</taxon>
        <taxon>Gentianales</taxon>
        <taxon>Rubiaceae</taxon>
        <taxon>Cinchonoideae</taxon>
        <taxon>Cinchoneae</taxon>
        <taxon>Cinchona</taxon>
    </lineage>
</organism>
<evidence type="ECO:0000259" key="1">
    <source>
        <dbReference type="Pfam" id="PF07727"/>
    </source>
</evidence>
<dbReference type="EMBL" id="JBJUIK010000007">
    <property type="protein sequence ID" value="KAL3522542.1"/>
    <property type="molecule type" value="Genomic_DNA"/>
</dbReference>
<protein>
    <recommendedName>
        <fullName evidence="1">Reverse transcriptase Ty1/copia-type domain-containing protein</fullName>
    </recommendedName>
</protein>
<reference evidence="2 3" key="1">
    <citation type="submission" date="2024-11" db="EMBL/GenBank/DDBJ databases">
        <title>A near-complete genome assembly of Cinchona calisaya.</title>
        <authorList>
            <person name="Lian D.C."/>
            <person name="Zhao X.W."/>
            <person name="Wei L."/>
        </authorList>
    </citation>
    <scope>NUCLEOTIDE SEQUENCE [LARGE SCALE GENOMIC DNA]</scope>
    <source>
        <tissue evidence="2">Nenye</tissue>
    </source>
</reference>
<accession>A0ABD2ZWK2</accession>
<dbReference type="AlphaFoldDB" id="A0ABD2ZWK2"/>
<keyword evidence="3" id="KW-1185">Reference proteome</keyword>
<feature type="domain" description="Reverse transcriptase Ty1/copia-type" evidence="1">
    <location>
        <begin position="38"/>
        <end position="113"/>
    </location>
</feature>
<dbReference type="InterPro" id="IPR013103">
    <property type="entry name" value="RVT_2"/>
</dbReference>
<gene>
    <name evidence="2" type="ORF">ACH5RR_015376</name>
</gene>
<proteinExistence type="predicted"/>
<sequence>MHQHKECMLLIQPPFEEAVEKGEWKKAMKEELAAIKKNDTWELVDLPKNNMAIAVKWIFRTKHHADRSIQKQKARLVAKGYSQQQGVDYEETFSPVARFETIRIFLALAAQLSLSIY</sequence>
<dbReference type="Pfam" id="PF07727">
    <property type="entry name" value="RVT_2"/>
    <property type="match status" value="1"/>
</dbReference>